<accession>A0A6F8YAD7</accession>
<keyword evidence="1" id="KW-0812">Transmembrane</keyword>
<feature type="transmembrane region" description="Helical" evidence="1">
    <location>
        <begin position="57"/>
        <end position="80"/>
    </location>
</feature>
<dbReference type="Pfam" id="PF01970">
    <property type="entry name" value="TctA"/>
    <property type="match status" value="1"/>
</dbReference>
<dbReference type="Proteomes" id="UP000503011">
    <property type="component" value="Chromosome"/>
</dbReference>
<evidence type="ECO:0000256" key="1">
    <source>
        <dbReference type="SAM" id="Phobius"/>
    </source>
</evidence>
<sequence>MLENLPDAFAAALHPRAMMFIVLGMVAGIVLGAMPGLGPTMGMAILLPFVVQTDPQYGIFLFSAIIIGAGFGNALPAVFVGIPGTPSALLTVAAGRPFALRGEGGRALLVSLFGASVGQVFGVLAFLFLITPLVAFSTQFLFPEFFALELLGMTAAAALMGRNPVKGVGAMLIGLLIALVGPDPVTGQPRLTFGVDDLDQGIEAVPALIGLLALRELFISPALGVGAKLKDARRGTIRLPRPRKDDLIEASGPAAVGSAVGLVIGPLPGAGPTTASFISYRLASLPRRWRRRPEEGSIPGIAATDASQNACGTSSLIPTLALGIPGDPADVLILAALTAQGLIVGPQLAQSDPTLLPAVGAGLLISTVLMIVIGYLAIWPSAFLASAPQRFITFVAIMAMITGAYAYRQSMVDVWVCLGAGLLGYAMWWADLPVAPAALALVLGSMAESDLRRGLILTDGFGGFVSRPITAAILAVIAAILVGSIARSVTAARRRSV</sequence>
<dbReference type="InterPro" id="IPR002823">
    <property type="entry name" value="DUF112_TM"/>
</dbReference>
<feature type="transmembrane region" description="Helical" evidence="1">
    <location>
        <begin position="167"/>
        <end position="185"/>
    </location>
</feature>
<keyword evidence="1" id="KW-1133">Transmembrane helix</keyword>
<feature type="transmembrane region" description="Helical" evidence="1">
    <location>
        <begin position="205"/>
        <end position="226"/>
    </location>
</feature>
<keyword evidence="1" id="KW-0472">Membrane</keyword>
<feature type="transmembrane region" description="Helical" evidence="1">
    <location>
        <begin position="20"/>
        <end position="51"/>
    </location>
</feature>
<dbReference type="AlphaFoldDB" id="A0A6F8YAD7"/>
<gene>
    <name evidence="3" type="ORF">Psuf_003790</name>
</gene>
<reference evidence="3 4" key="1">
    <citation type="submission" date="2020-03" db="EMBL/GenBank/DDBJ databases">
        <title>Whole genome shotgun sequence of Phytohabitans suffuscus NBRC 105367.</title>
        <authorList>
            <person name="Komaki H."/>
            <person name="Tamura T."/>
        </authorList>
    </citation>
    <scope>NUCLEOTIDE SEQUENCE [LARGE SCALE GENOMIC DNA]</scope>
    <source>
        <strain evidence="3 4">NBRC 105367</strain>
    </source>
</reference>
<dbReference type="RefSeq" id="WP_173153132.1">
    <property type="nucleotide sequence ID" value="NZ_AP022871.1"/>
</dbReference>
<feature type="transmembrane region" description="Helical" evidence="1">
    <location>
        <begin position="414"/>
        <end position="444"/>
    </location>
</feature>
<name>A0A6F8YAD7_9ACTN</name>
<dbReference type="KEGG" id="psuu:Psuf_003790"/>
<organism evidence="3 4">
    <name type="scientific">Phytohabitans suffuscus</name>
    <dbReference type="NCBI Taxonomy" id="624315"/>
    <lineage>
        <taxon>Bacteria</taxon>
        <taxon>Bacillati</taxon>
        <taxon>Actinomycetota</taxon>
        <taxon>Actinomycetes</taxon>
        <taxon>Micromonosporales</taxon>
        <taxon>Micromonosporaceae</taxon>
    </lineage>
</organism>
<evidence type="ECO:0000313" key="4">
    <source>
        <dbReference type="Proteomes" id="UP000503011"/>
    </source>
</evidence>
<protein>
    <recommendedName>
        <fullName evidence="2">DUF112 domain-containing protein</fullName>
    </recommendedName>
</protein>
<evidence type="ECO:0000259" key="2">
    <source>
        <dbReference type="Pfam" id="PF01970"/>
    </source>
</evidence>
<feature type="domain" description="DUF112" evidence="2">
    <location>
        <begin position="18"/>
        <end position="437"/>
    </location>
</feature>
<keyword evidence="4" id="KW-1185">Reference proteome</keyword>
<proteinExistence type="predicted"/>
<evidence type="ECO:0000313" key="3">
    <source>
        <dbReference type="EMBL" id="BCB83066.1"/>
    </source>
</evidence>
<dbReference type="PANTHER" id="PTHR35342">
    <property type="entry name" value="TRICARBOXYLIC TRANSPORT PROTEIN"/>
    <property type="match status" value="1"/>
</dbReference>
<feature type="transmembrane region" description="Helical" evidence="1">
    <location>
        <begin position="107"/>
        <end position="134"/>
    </location>
</feature>
<dbReference type="PANTHER" id="PTHR35342:SF5">
    <property type="entry name" value="TRICARBOXYLIC TRANSPORT PROTEIN"/>
    <property type="match status" value="1"/>
</dbReference>
<feature type="transmembrane region" description="Helical" evidence="1">
    <location>
        <begin position="356"/>
        <end position="378"/>
    </location>
</feature>
<dbReference type="EMBL" id="AP022871">
    <property type="protein sequence ID" value="BCB83066.1"/>
    <property type="molecule type" value="Genomic_DNA"/>
</dbReference>
<feature type="transmembrane region" description="Helical" evidence="1">
    <location>
        <begin position="390"/>
        <end position="407"/>
    </location>
</feature>
<reference evidence="3 4" key="2">
    <citation type="submission" date="2020-03" db="EMBL/GenBank/DDBJ databases">
        <authorList>
            <person name="Ichikawa N."/>
            <person name="Kimura A."/>
            <person name="Kitahashi Y."/>
            <person name="Uohara A."/>
        </authorList>
    </citation>
    <scope>NUCLEOTIDE SEQUENCE [LARGE SCALE GENOMIC DNA]</scope>
    <source>
        <strain evidence="3 4">NBRC 105367</strain>
    </source>
</reference>
<feature type="transmembrane region" description="Helical" evidence="1">
    <location>
        <begin position="464"/>
        <end position="486"/>
    </location>
</feature>